<evidence type="ECO:0000313" key="5">
    <source>
        <dbReference type="Proteomes" id="UP000629596"/>
    </source>
</evidence>
<dbReference type="Pfam" id="PF19529">
    <property type="entry name" value="DUF6057"/>
    <property type="match status" value="1"/>
</dbReference>
<keyword evidence="5" id="KW-1185">Reference proteome</keyword>
<protein>
    <submittedName>
        <fullName evidence="3">Uncharacterized protein</fullName>
    </submittedName>
</protein>
<reference evidence="3 4" key="1">
    <citation type="submission" date="2018-07" db="EMBL/GenBank/DDBJ databases">
        <title>Parabacteroides acidifaciens nov. sp., isolated from human feces.</title>
        <authorList>
            <person name="Wang Y.J."/>
        </authorList>
    </citation>
    <scope>NUCLEOTIDE SEQUENCE [LARGE SCALE GENOMIC DNA]</scope>
    <source>
        <strain evidence="3 4">426-9</strain>
    </source>
</reference>
<evidence type="ECO:0000256" key="1">
    <source>
        <dbReference type="SAM" id="Phobius"/>
    </source>
</evidence>
<dbReference type="Proteomes" id="UP000256321">
    <property type="component" value="Unassembled WGS sequence"/>
</dbReference>
<dbReference type="AlphaFoldDB" id="A0A3D8HIV5"/>
<dbReference type="Proteomes" id="UP000629596">
    <property type="component" value="Unassembled WGS sequence"/>
</dbReference>
<accession>A0A3D8HIV5</accession>
<feature type="transmembrane region" description="Helical" evidence="1">
    <location>
        <begin position="148"/>
        <end position="179"/>
    </location>
</feature>
<dbReference type="EMBL" id="QREV01000004">
    <property type="protein sequence ID" value="RDU50600.1"/>
    <property type="molecule type" value="Genomic_DNA"/>
</dbReference>
<organism evidence="3 4">
    <name type="scientific">Parabacteroides acidifaciens</name>
    <dbReference type="NCBI Taxonomy" id="2290935"/>
    <lineage>
        <taxon>Bacteria</taxon>
        <taxon>Pseudomonadati</taxon>
        <taxon>Bacteroidota</taxon>
        <taxon>Bacteroidia</taxon>
        <taxon>Bacteroidales</taxon>
        <taxon>Tannerellaceae</taxon>
        <taxon>Parabacteroides</taxon>
    </lineage>
</organism>
<keyword evidence="1" id="KW-0812">Transmembrane</keyword>
<feature type="transmembrane region" description="Helical" evidence="1">
    <location>
        <begin position="124"/>
        <end position="141"/>
    </location>
</feature>
<evidence type="ECO:0000313" key="4">
    <source>
        <dbReference type="Proteomes" id="UP000256321"/>
    </source>
</evidence>
<name>A0A3D8HIV5_9BACT</name>
<feature type="transmembrane region" description="Helical" evidence="1">
    <location>
        <begin position="98"/>
        <end position="118"/>
    </location>
</feature>
<dbReference type="RefSeq" id="WP_115498120.1">
    <property type="nucleotide sequence ID" value="NZ_JACRTI010000004.1"/>
</dbReference>
<feature type="transmembrane region" description="Helical" evidence="1">
    <location>
        <begin position="185"/>
        <end position="209"/>
    </location>
</feature>
<evidence type="ECO:0000313" key="2">
    <source>
        <dbReference type="EMBL" id="MBC8600597.1"/>
    </source>
</evidence>
<feature type="transmembrane region" description="Helical" evidence="1">
    <location>
        <begin position="230"/>
        <end position="248"/>
    </location>
</feature>
<sequence>MKWKTLAFWLFVFTGIYFFFCSFNPYFYGRQEEVQLFFPECKIIWEMLREPGGFCTVLGQAIVQYYPDLSVALIINSFLLCTIGFLSYSLLQEIAPRVYNLFLALVPVFGLMKVHILSEYVLDGTIGLCLMMLLLYVFVRVRRVRTRFWFGIGSTVALYLLAGQLAALYGILLVVLSYLCGREKWYHLFVALLAGVALTYAGIRLAICIPLTDGIYSERYQEVQMQPDSYIYFVWIRFTLLLFLLLLIGTGMKYLPWNKILQKVIVTGCTVVVLFFFSSFCLPNQYDVQNMLMDKLSDLQQKGNWDAIIQMHQGEKVRNYISLNYLNMALAQKGRLGNELFHYDQRGPLSLLASWNRTYYMSCLLSDIHYMIGDISLSEGYAMEGLTLAKRGGSPRMLQRLVKISLIRNDFDLANKYLDILDRLPHYRRWAEIYEDYVYHPERIKQDKELSAKTLSSSRPDNLLCLIELDSLWMGHIEESGTNRIAWEYLGCSYLLAKEMEKFKTFLLRTRQLPEGQSLPVHFQEAALVLAVEDVSILDTVPVRTEILQRYKQFQKDILKIKNSSDGFVWLYQQYGDTFWFYYYCKKLNG</sequence>
<gene>
    <name evidence="3" type="ORF">DWU89_02610</name>
    <name evidence="2" type="ORF">H8784_02560</name>
</gene>
<keyword evidence="1" id="KW-0472">Membrane</keyword>
<comment type="caution">
    <text evidence="3">The sequence shown here is derived from an EMBL/GenBank/DDBJ whole genome shotgun (WGS) entry which is preliminary data.</text>
</comment>
<dbReference type="EMBL" id="JACRTI010000004">
    <property type="protein sequence ID" value="MBC8600597.1"/>
    <property type="molecule type" value="Genomic_DNA"/>
</dbReference>
<feature type="transmembrane region" description="Helical" evidence="1">
    <location>
        <begin position="69"/>
        <end position="91"/>
    </location>
</feature>
<feature type="transmembrane region" description="Helical" evidence="1">
    <location>
        <begin position="260"/>
        <end position="282"/>
    </location>
</feature>
<feature type="transmembrane region" description="Helical" evidence="1">
    <location>
        <begin position="7"/>
        <end position="28"/>
    </location>
</feature>
<reference evidence="2 5" key="2">
    <citation type="submission" date="2020-08" db="EMBL/GenBank/DDBJ databases">
        <title>Genome public.</title>
        <authorList>
            <person name="Liu C."/>
            <person name="Sun Q."/>
        </authorList>
    </citation>
    <scope>NUCLEOTIDE SEQUENCE [LARGE SCALE GENOMIC DNA]</scope>
    <source>
        <strain evidence="2 5">426_9</strain>
    </source>
</reference>
<proteinExistence type="predicted"/>
<keyword evidence="1" id="KW-1133">Transmembrane helix</keyword>
<evidence type="ECO:0000313" key="3">
    <source>
        <dbReference type="EMBL" id="RDU50600.1"/>
    </source>
</evidence>
<dbReference type="InterPro" id="IPR045692">
    <property type="entry name" value="DUF6057"/>
</dbReference>